<name>A0AAX6EVZ8_IRIPA</name>
<keyword evidence="1" id="KW-0812">Transmembrane</keyword>
<accession>A0AAX6EVZ8</accession>
<evidence type="ECO:0000313" key="2">
    <source>
        <dbReference type="EMBL" id="KAJ6808193.1"/>
    </source>
</evidence>
<organism evidence="2 3">
    <name type="scientific">Iris pallida</name>
    <name type="common">Sweet iris</name>
    <dbReference type="NCBI Taxonomy" id="29817"/>
    <lineage>
        <taxon>Eukaryota</taxon>
        <taxon>Viridiplantae</taxon>
        <taxon>Streptophyta</taxon>
        <taxon>Embryophyta</taxon>
        <taxon>Tracheophyta</taxon>
        <taxon>Spermatophyta</taxon>
        <taxon>Magnoliopsida</taxon>
        <taxon>Liliopsida</taxon>
        <taxon>Asparagales</taxon>
        <taxon>Iridaceae</taxon>
        <taxon>Iridoideae</taxon>
        <taxon>Irideae</taxon>
        <taxon>Iris</taxon>
    </lineage>
</organism>
<evidence type="ECO:0000256" key="1">
    <source>
        <dbReference type="SAM" id="Phobius"/>
    </source>
</evidence>
<feature type="transmembrane region" description="Helical" evidence="1">
    <location>
        <begin position="38"/>
        <end position="62"/>
    </location>
</feature>
<sequence>MNNLLFVQQLMVLRTNLFMGGLASMINIETRGRTLIILLTRYVFSYLYSFLVCLFIYFLMVLDKFMFCSISSLKDSPSLIGESSKYCH</sequence>
<proteinExistence type="predicted"/>
<dbReference type="EMBL" id="JANAVB010033420">
    <property type="protein sequence ID" value="KAJ6808193.1"/>
    <property type="molecule type" value="Genomic_DNA"/>
</dbReference>
<keyword evidence="1" id="KW-1133">Transmembrane helix</keyword>
<protein>
    <submittedName>
        <fullName evidence="2">Calmodulin-binding transcription activator 1 isoform X1</fullName>
    </submittedName>
</protein>
<dbReference type="Proteomes" id="UP001140949">
    <property type="component" value="Unassembled WGS sequence"/>
</dbReference>
<reference evidence="2" key="1">
    <citation type="journal article" date="2023" name="GigaByte">
        <title>Genome assembly of the bearded iris, Iris pallida Lam.</title>
        <authorList>
            <person name="Bruccoleri R.E."/>
            <person name="Oakeley E.J."/>
            <person name="Faust A.M.E."/>
            <person name="Altorfer M."/>
            <person name="Dessus-Babus S."/>
            <person name="Burckhardt D."/>
            <person name="Oertli M."/>
            <person name="Naumann U."/>
            <person name="Petersen F."/>
            <person name="Wong J."/>
        </authorList>
    </citation>
    <scope>NUCLEOTIDE SEQUENCE</scope>
    <source>
        <strain evidence="2">GSM-AAB239-AS_SAM_17_03QT</strain>
    </source>
</reference>
<comment type="caution">
    <text evidence="2">The sequence shown here is derived from an EMBL/GenBank/DDBJ whole genome shotgun (WGS) entry which is preliminary data.</text>
</comment>
<reference evidence="2" key="2">
    <citation type="submission" date="2023-04" db="EMBL/GenBank/DDBJ databases">
        <authorList>
            <person name="Bruccoleri R.E."/>
            <person name="Oakeley E.J."/>
            <person name="Faust A.-M."/>
            <person name="Dessus-Babus S."/>
            <person name="Altorfer M."/>
            <person name="Burckhardt D."/>
            <person name="Oertli M."/>
            <person name="Naumann U."/>
            <person name="Petersen F."/>
            <person name="Wong J."/>
        </authorList>
    </citation>
    <scope>NUCLEOTIDE SEQUENCE</scope>
    <source>
        <strain evidence="2">GSM-AAB239-AS_SAM_17_03QT</strain>
        <tissue evidence="2">Leaf</tissue>
    </source>
</reference>
<evidence type="ECO:0000313" key="3">
    <source>
        <dbReference type="Proteomes" id="UP001140949"/>
    </source>
</evidence>
<feature type="transmembrane region" description="Helical" evidence="1">
    <location>
        <begin position="6"/>
        <end position="26"/>
    </location>
</feature>
<dbReference type="AlphaFoldDB" id="A0AAX6EVZ8"/>
<keyword evidence="1" id="KW-0472">Membrane</keyword>
<gene>
    <name evidence="2" type="ORF">M6B38_167540</name>
</gene>
<keyword evidence="3" id="KW-1185">Reference proteome</keyword>